<dbReference type="GO" id="GO:0005829">
    <property type="term" value="C:cytosol"/>
    <property type="evidence" value="ECO:0007669"/>
    <property type="project" value="TreeGrafter"/>
</dbReference>
<dbReference type="GO" id="GO:0006000">
    <property type="term" value="P:fructose metabolic process"/>
    <property type="evidence" value="ECO:0007669"/>
    <property type="project" value="InterPro"/>
</dbReference>
<feature type="compositionally biased region" description="Basic and acidic residues" evidence="3">
    <location>
        <begin position="83"/>
        <end position="93"/>
    </location>
</feature>
<feature type="compositionally biased region" description="Pro residues" evidence="3">
    <location>
        <begin position="118"/>
        <end position="128"/>
    </location>
</feature>
<feature type="domain" description="DCD" evidence="4">
    <location>
        <begin position="131"/>
        <end position="258"/>
    </location>
</feature>
<dbReference type="GO" id="GO:0005524">
    <property type="term" value="F:ATP binding"/>
    <property type="evidence" value="ECO:0007669"/>
    <property type="project" value="UniProtKB-KW"/>
</dbReference>
<evidence type="ECO:0000256" key="1">
    <source>
        <dbReference type="ARBA" id="ARBA00022741"/>
    </source>
</evidence>
<dbReference type="SUPFAM" id="SSF52540">
    <property type="entry name" value="P-loop containing nucleoside triphosphate hydrolases"/>
    <property type="match status" value="1"/>
</dbReference>
<protein>
    <recommendedName>
        <fullName evidence="4">DCD domain-containing protein</fullName>
    </recommendedName>
</protein>
<dbReference type="EMBL" id="GL833131">
    <property type="protein sequence ID" value="EGB07410.1"/>
    <property type="molecule type" value="Genomic_DNA"/>
</dbReference>
<accession>F0YCC7</accession>
<dbReference type="Proteomes" id="UP000002729">
    <property type="component" value="Unassembled WGS sequence"/>
</dbReference>
<evidence type="ECO:0000313" key="6">
    <source>
        <dbReference type="Proteomes" id="UP000002729"/>
    </source>
</evidence>
<dbReference type="OrthoDB" id="267323at2759"/>
<dbReference type="Pfam" id="PF01591">
    <property type="entry name" value="6PF2K"/>
    <property type="match status" value="1"/>
</dbReference>
<keyword evidence="6" id="KW-1185">Reference proteome</keyword>
<feature type="compositionally biased region" description="Pro residues" evidence="3">
    <location>
        <begin position="695"/>
        <end position="704"/>
    </location>
</feature>
<dbReference type="Pfam" id="PF10539">
    <property type="entry name" value="Dev_Cell_Death"/>
    <property type="match status" value="1"/>
</dbReference>
<dbReference type="FunFam" id="3.40.50.300:FF:000644">
    <property type="entry name" value="GpmB, Fructose-2,6-bisphosphatase"/>
    <property type="match status" value="1"/>
</dbReference>
<dbReference type="SMART" id="SM00767">
    <property type="entry name" value="DCD"/>
    <property type="match status" value="1"/>
</dbReference>
<dbReference type="SUPFAM" id="SSF53254">
    <property type="entry name" value="Phosphoglycerate mutase-like"/>
    <property type="match status" value="1"/>
</dbReference>
<dbReference type="PANTHER" id="PTHR10606:SF49">
    <property type="entry name" value="6-PHOSPHOFRUCTO-2-KINASE DOMAIN-CONTAINING PROTEIN"/>
    <property type="match status" value="1"/>
</dbReference>
<dbReference type="InterPro" id="IPR029033">
    <property type="entry name" value="His_PPase_superfam"/>
</dbReference>
<dbReference type="GO" id="GO:0006003">
    <property type="term" value="P:fructose 2,6-bisphosphate metabolic process"/>
    <property type="evidence" value="ECO:0007669"/>
    <property type="project" value="InterPro"/>
</dbReference>
<dbReference type="InterPro" id="IPR013989">
    <property type="entry name" value="Dev_and_cell_death_domain"/>
</dbReference>
<reference evidence="5 6" key="1">
    <citation type="journal article" date="2011" name="Proc. Natl. Acad. Sci. U.S.A.">
        <title>Niche of harmful alga Aureococcus anophagefferens revealed through ecogenomics.</title>
        <authorList>
            <person name="Gobler C.J."/>
            <person name="Berry D.L."/>
            <person name="Dyhrman S.T."/>
            <person name="Wilhelm S.W."/>
            <person name="Salamov A."/>
            <person name="Lobanov A.V."/>
            <person name="Zhang Y."/>
            <person name="Collier J.L."/>
            <person name="Wurch L.L."/>
            <person name="Kustka A.B."/>
            <person name="Dill B.D."/>
            <person name="Shah M."/>
            <person name="VerBerkmoes N.C."/>
            <person name="Kuo A."/>
            <person name="Terry A."/>
            <person name="Pangilinan J."/>
            <person name="Lindquist E.A."/>
            <person name="Lucas S."/>
            <person name="Paulsen I.T."/>
            <person name="Hattenrath-Lehmann T.K."/>
            <person name="Talmage S.C."/>
            <person name="Walker E.A."/>
            <person name="Koch F."/>
            <person name="Burson A.M."/>
            <person name="Marcoval M.A."/>
            <person name="Tang Y.Z."/>
            <person name="Lecleir G.R."/>
            <person name="Coyne K.J."/>
            <person name="Berg G.M."/>
            <person name="Bertrand E.M."/>
            <person name="Saito M.A."/>
            <person name="Gladyshev V.N."/>
            <person name="Grigoriev I.V."/>
        </authorList>
    </citation>
    <scope>NUCLEOTIDE SEQUENCE [LARGE SCALE GENOMIC DNA]</scope>
    <source>
        <strain evidence="6">CCMP 1984</strain>
    </source>
</reference>
<keyword evidence="2" id="KW-0067">ATP-binding</keyword>
<dbReference type="PANTHER" id="PTHR10606">
    <property type="entry name" value="6-PHOSPHOFRUCTO-2-KINASE/FRUCTOSE-2,6-BISPHOSPHATASE"/>
    <property type="match status" value="1"/>
</dbReference>
<dbReference type="GeneID" id="20228419"/>
<dbReference type="KEGG" id="aaf:AURANDRAFT_71830"/>
<keyword evidence="1" id="KW-0547">Nucleotide-binding</keyword>
<dbReference type="AlphaFoldDB" id="F0YCC7"/>
<gene>
    <name evidence="5" type="ORF">AURANDRAFT_71830</name>
</gene>
<dbReference type="InterPro" id="IPR027417">
    <property type="entry name" value="P-loop_NTPase"/>
</dbReference>
<evidence type="ECO:0000313" key="5">
    <source>
        <dbReference type="EMBL" id="EGB07410.1"/>
    </source>
</evidence>
<feature type="compositionally biased region" description="Low complexity" evidence="3">
    <location>
        <begin position="330"/>
        <end position="345"/>
    </location>
</feature>
<sequence length="745" mass="80246">MVYISGVKDAFGCDPFPQMLQNAHYANTPPPPPSAGRRMAGELASLDVPPAVFAALEAQNITSVALVARLAAADYERMGVPPRHRDALSEASKRLQGANGASGAESWEAAPARRAAPKPRPAPAPAPPSGGAAAGFIFLCDHKTRGEVFQRRLFGLPPNNLKDMHKIGPSTALFLYDFRQRELMGPMKAVGAPALDIEPDAWNGRFRAQLRFLPLDSGATNLRNGVATLAIDKPKHGPVGAGDLEAIDYYESAGHLDASGLEEVAALTQRRRLTHHSDYLLLVLVGMPARGKSFISAKLRGFLTWSGLRVGTFNAGKHRRETGAPPPAAPDAAESPRPSSGAASFFDSKDDAALAKREAIAMETLDALYDFLQSDGGDIGLFDATNSTRARRRAIVERTVARFAGTGRRCGIIFLETICDDARVLEMNMRTKVRSSPDFAGLSEDEALEDLRARVRNYEAVYETVKEDEGAFIKLYNFSSKVECASIYGRMSKTVLPFLLAIHVDDRPIYLVALAPRKGEPEYGGEDVRVTHDDELRDRLAAWCEATAAPPTAVFASTVRGAVIAANKLKRPGRSVRFTSALAPLLVPYASAAGDAHAARAFDERRGGGESYRDLCQRLEGCLLDVEASVEPTLVLTHATPARALRAYFCDINVVQCMGPGTSDGALALKGSDHCVVELRALVGGGYSETIHRLPPAPPSPTPPKVGECRQPRAKSNTERPPSPLTPQTAWNSPPSASRRRNTSY</sequence>
<proteinExistence type="predicted"/>
<dbReference type="InterPro" id="IPR013079">
    <property type="entry name" value="6Phosfructo_kin"/>
</dbReference>
<feature type="region of interest" description="Disordered" evidence="3">
    <location>
        <begin position="81"/>
        <end position="129"/>
    </location>
</feature>
<feature type="compositionally biased region" description="Polar residues" evidence="3">
    <location>
        <begin position="726"/>
        <end position="736"/>
    </location>
</feature>
<feature type="region of interest" description="Disordered" evidence="3">
    <location>
        <begin position="690"/>
        <end position="745"/>
    </location>
</feature>
<dbReference type="PROSITE" id="PS51222">
    <property type="entry name" value="DCD"/>
    <property type="match status" value="1"/>
</dbReference>
<dbReference type="eggNOG" id="KOG0234">
    <property type="taxonomic scope" value="Eukaryota"/>
</dbReference>
<feature type="region of interest" description="Disordered" evidence="3">
    <location>
        <begin position="316"/>
        <end position="345"/>
    </location>
</feature>
<evidence type="ECO:0000259" key="4">
    <source>
        <dbReference type="PROSITE" id="PS51222"/>
    </source>
</evidence>
<dbReference type="InParanoid" id="F0YCC7"/>
<dbReference type="GO" id="GO:0004331">
    <property type="term" value="F:fructose-2,6-bisphosphate 2-phosphatase activity"/>
    <property type="evidence" value="ECO:0007669"/>
    <property type="project" value="TreeGrafter"/>
</dbReference>
<name>F0YCC7_AURAN</name>
<evidence type="ECO:0000256" key="2">
    <source>
        <dbReference type="ARBA" id="ARBA00022840"/>
    </source>
</evidence>
<dbReference type="InterPro" id="IPR003094">
    <property type="entry name" value="6Pfruct_kin"/>
</dbReference>
<dbReference type="Gene3D" id="3.40.50.1240">
    <property type="entry name" value="Phosphoglycerate mutase-like"/>
    <property type="match status" value="1"/>
</dbReference>
<dbReference type="GO" id="GO:0003873">
    <property type="term" value="F:6-phosphofructo-2-kinase activity"/>
    <property type="evidence" value="ECO:0007669"/>
    <property type="project" value="InterPro"/>
</dbReference>
<dbReference type="Gene3D" id="3.40.50.300">
    <property type="entry name" value="P-loop containing nucleotide triphosphate hydrolases"/>
    <property type="match status" value="1"/>
</dbReference>
<dbReference type="RefSeq" id="XP_009038028.1">
    <property type="nucleotide sequence ID" value="XM_009039780.1"/>
</dbReference>
<organism evidence="6">
    <name type="scientific">Aureococcus anophagefferens</name>
    <name type="common">Harmful bloom alga</name>
    <dbReference type="NCBI Taxonomy" id="44056"/>
    <lineage>
        <taxon>Eukaryota</taxon>
        <taxon>Sar</taxon>
        <taxon>Stramenopiles</taxon>
        <taxon>Ochrophyta</taxon>
        <taxon>Pelagophyceae</taxon>
        <taxon>Pelagomonadales</taxon>
        <taxon>Pelagomonadaceae</taxon>
        <taxon>Aureococcus</taxon>
    </lineage>
</organism>
<evidence type="ECO:0000256" key="3">
    <source>
        <dbReference type="SAM" id="MobiDB-lite"/>
    </source>
</evidence>